<feature type="signal peptide" evidence="1">
    <location>
        <begin position="1"/>
        <end position="18"/>
    </location>
</feature>
<protein>
    <submittedName>
        <fullName evidence="2">Uncharacterized protein</fullName>
    </submittedName>
</protein>
<evidence type="ECO:0000313" key="2">
    <source>
        <dbReference type="EMBL" id="KAF2905373.1"/>
    </source>
</evidence>
<comment type="caution">
    <text evidence="2">The sequence shown here is derived from an EMBL/GenBank/DDBJ whole genome shotgun (WGS) entry which is preliminary data.</text>
</comment>
<reference evidence="2" key="1">
    <citation type="submission" date="2019-08" db="EMBL/GenBank/DDBJ databases">
        <title>The genome of the North American firefly Photinus pyralis.</title>
        <authorList>
            <consortium name="Photinus pyralis genome working group"/>
            <person name="Fallon T.R."/>
            <person name="Sander Lower S.E."/>
            <person name="Weng J.-K."/>
        </authorList>
    </citation>
    <scope>NUCLEOTIDE SEQUENCE</scope>
    <source>
        <strain evidence="2">TRF0915ILg1</strain>
        <tissue evidence="2">Whole body</tissue>
    </source>
</reference>
<dbReference type="Proteomes" id="UP000801492">
    <property type="component" value="Unassembled WGS sequence"/>
</dbReference>
<keyword evidence="3" id="KW-1185">Reference proteome</keyword>
<gene>
    <name evidence="2" type="ORF">ILUMI_00806</name>
</gene>
<evidence type="ECO:0000256" key="1">
    <source>
        <dbReference type="SAM" id="SignalP"/>
    </source>
</evidence>
<evidence type="ECO:0000313" key="3">
    <source>
        <dbReference type="Proteomes" id="UP000801492"/>
    </source>
</evidence>
<dbReference type="AlphaFoldDB" id="A0A8K0DLK3"/>
<organism evidence="2 3">
    <name type="scientific">Ignelater luminosus</name>
    <name type="common">Cucubano</name>
    <name type="synonym">Pyrophorus luminosus</name>
    <dbReference type="NCBI Taxonomy" id="2038154"/>
    <lineage>
        <taxon>Eukaryota</taxon>
        <taxon>Metazoa</taxon>
        <taxon>Ecdysozoa</taxon>
        <taxon>Arthropoda</taxon>
        <taxon>Hexapoda</taxon>
        <taxon>Insecta</taxon>
        <taxon>Pterygota</taxon>
        <taxon>Neoptera</taxon>
        <taxon>Endopterygota</taxon>
        <taxon>Coleoptera</taxon>
        <taxon>Polyphaga</taxon>
        <taxon>Elateriformia</taxon>
        <taxon>Elateroidea</taxon>
        <taxon>Elateridae</taxon>
        <taxon>Agrypninae</taxon>
        <taxon>Pyrophorini</taxon>
        <taxon>Ignelater</taxon>
    </lineage>
</organism>
<dbReference type="EMBL" id="VTPC01000553">
    <property type="protein sequence ID" value="KAF2905373.1"/>
    <property type="molecule type" value="Genomic_DNA"/>
</dbReference>
<proteinExistence type="predicted"/>
<sequence length="101" mass="11322">MNGSTILTFLVSLCVAAAVIETNYEVFTQQQLTDRFPLHDANFQVRCAINTGYPEGCNSSLIPPDNGNGSYGDLMYSRRDYKDKLLLRETFVNYDVSDLKG</sequence>
<keyword evidence="1" id="KW-0732">Signal</keyword>
<feature type="chain" id="PRO_5035436378" evidence="1">
    <location>
        <begin position="19"/>
        <end position="101"/>
    </location>
</feature>
<accession>A0A8K0DLK3</accession>
<name>A0A8K0DLK3_IGNLU</name>